<dbReference type="AlphaFoldDB" id="A0A2G0Q5X5"/>
<evidence type="ECO:0000259" key="2">
    <source>
        <dbReference type="Pfam" id="PF00472"/>
    </source>
</evidence>
<dbReference type="OrthoDB" id="9815709at2"/>
<evidence type="ECO:0000313" key="5">
    <source>
        <dbReference type="Proteomes" id="UP000094600"/>
    </source>
</evidence>
<dbReference type="GO" id="GO:0003747">
    <property type="term" value="F:translation release factor activity"/>
    <property type="evidence" value="ECO:0007669"/>
    <property type="project" value="InterPro"/>
</dbReference>
<keyword evidence="5" id="KW-1185">Reference proteome</keyword>
<reference evidence="3 5" key="1">
    <citation type="submission" date="2016-06" db="EMBL/GenBank/DDBJ databases">
        <title>Bacterial characters and pathogenicity of Xenorhabdus hominickii from an entomopathogenic nematode, Steinernema monticolum.</title>
        <authorList>
            <person name="Park Y."/>
            <person name="Kim Y."/>
        </authorList>
    </citation>
    <scope>NUCLEOTIDE SEQUENCE [LARGE SCALE GENOMIC DNA]</scope>
    <source>
        <strain evidence="3 5">ANU1</strain>
    </source>
</reference>
<evidence type="ECO:0000256" key="1">
    <source>
        <dbReference type="ARBA" id="ARBA00010835"/>
    </source>
</evidence>
<proteinExistence type="inferred from homology"/>
<dbReference type="PANTHER" id="PTHR43804:SF9">
    <property type="entry name" value="PEPTIDE CHAIN RELEASE FACTOR HOMOLOG-RELATED"/>
    <property type="match status" value="1"/>
</dbReference>
<dbReference type="InterPro" id="IPR000352">
    <property type="entry name" value="Pep_chain_release_fac_I"/>
</dbReference>
<dbReference type="Proteomes" id="UP000225433">
    <property type="component" value="Unassembled WGS sequence"/>
</dbReference>
<dbReference type="SUPFAM" id="SSF75620">
    <property type="entry name" value="Release factor"/>
    <property type="match status" value="1"/>
</dbReference>
<dbReference type="EMBL" id="NJAI01000004">
    <property type="protein sequence ID" value="PHM54614.1"/>
    <property type="molecule type" value="Genomic_DNA"/>
</dbReference>
<dbReference type="Gene3D" id="3.30.160.20">
    <property type="match status" value="1"/>
</dbReference>
<name>A0A2G0Q5X5_XENHO</name>
<evidence type="ECO:0000313" key="6">
    <source>
        <dbReference type="Proteomes" id="UP000225433"/>
    </source>
</evidence>
<sequence length="207" mass="23608">MILLQISAAQGPDECALAVKKALERLIQEAEELGITTNILEEERGQRSGTLCSVLVAIQGKNEQQLFERWHGTIKWICESPWRKGVGRKNWFIGVTQFEPELMQEITESEIRFETLKASGPGGQHVNKTESAVRAIHVASGISIKVQSERSQHANRRLARLLLGHRLQQQQNRYQVQLRAERRLFHHQVERGNAVRTFIGIKFIPQS</sequence>
<organism evidence="4 6">
    <name type="scientific">Xenorhabdus hominickii</name>
    <dbReference type="NCBI Taxonomy" id="351679"/>
    <lineage>
        <taxon>Bacteria</taxon>
        <taxon>Pseudomonadati</taxon>
        <taxon>Pseudomonadota</taxon>
        <taxon>Gammaproteobacteria</taxon>
        <taxon>Enterobacterales</taxon>
        <taxon>Morganellaceae</taxon>
        <taxon>Xenorhabdus</taxon>
    </lineage>
</organism>
<dbReference type="Gene3D" id="3.30.70.1660">
    <property type="match status" value="1"/>
</dbReference>
<gene>
    <name evidence="3" type="ORF">A9255_02770</name>
    <name evidence="4" type="ORF">Xhom_02560</name>
</gene>
<protein>
    <submittedName>
        <fullName evidence="4">Peptide chain release factor H</fullName>
    </submittedName>
</protein>
<accession>A0A2G0Q5X5</accession>
<comment type="similarity">
    <text evidence="1">Belongs to the prokaryotic/mitochondrial release factor family.</text>
</comment>
<dbReference type="Pfam" id="PF00472">
    <property type="entry name" value="RF-1"/>
    <property type="match status" value="1"/>
</dbReference>
<dbReference type="NCBIfam" id="TIGR03072">
    <property type="entry name" value="release_prfH"/>
    <property type="match status" value="1"/>
</dbReference>
<dbReference type="RefSeq" id="WP_069315361.1">
    <property type="nucleotide sequence ID" value="NZ_CAWNQJ010000068.1"/>
</dbReference>
<reference evidence="4 6" key="2">
    <citation type="journal article" date="2017" name="Nat. Microbiol.">
        <title>Natural product diversity associated with the nematode symbionts Photorhabdus and Xenorhabdus.</title>
        <authorList>
            <person name="Tobias N.J."/>
            <person name="Wolff H."/>
            <person name="Djahanschiri B."/>
            <person name="Grundmann F."/>
            <person name="Kronenwerth M."/>
            <person name="Shi Y.M."/>
            <person name="Simonyi S."/>
            <person name="Grun P."/>
            <person name="Shapiro-Ilan D."/>
            <person name="Pidot S.J."/>
            <person name="Stinear T.P."/>
            <person name="Ebersberger I."/>
            <person name="Bode H.B."/>
        </authorList>
    </citation>
    <scope>NUCLEOTIDE SEQUENCE [LARGE SCALE GENOMIC DNA]</scope>
    <source>
        <strain evidence="4 6">DSM 17903</strain>
    </source>
</reference>
<dbReference type="InterPro" id="IPR017509">
    <property type="entry name" value="PrfH"/>
</dbReference>
<dbReference type="STRING" id="351679.A9255_02770"/>
<dbReference type="InterPro" id="IPR045853">
    <property type="entry name" value="Pep_chain_release_fac_I_sf"/>
</dbReference>
<dbReference type="PANTHER" id="PTHR43804">
    <property type="entry name" value="LD18447P"/>
    <property type="match status" value="1"/>
</dbReference>
<dbReference type="InterPro" id="IPR050057">
    <property type="entry name" value="Prokaryotic/Mito_RF"/>
</dbReference>
<dbReference type="KEGG" id="xho:A9255_02770"/>
<dbReference type="Proteomes" id="UP000094600">
    <property type="component" value="Chromosome"/>
</dbReference>
<evidence type="ECO:0000313" key="4">
    <source>
        <dbReference type="EMBL" id="PHM54614.1"/>
    </source>
</evidence>
<dbReference type="EMBL" id="CP016176">
    <property type="protein sequence ID" value="AOM39609.1"/>
    <property type="molecule type" value="Genomic_DNA"/>
</dbReference>
<feature type="domain" description="Prokaryotic-type class I peptide chain release factors" evidence="2">
    <location>
        <begin position="104"/>
        <end position="193"/>
    </location>
</feature>
<evidence type="ECO:0000313" key="3">
    <source>
        <dbReference type="EMBL" id="AOM39609.1"/>
    </source>
</evidence>